<sequence>MDNVVGVLDFLSSSQKPWTPKKTQIYGVIVSYPEKLVTYVLLQWIPRSAVRFGISLLAHITCLAPADDFLICDELFNFQDPKCPILTNIALLNDGDFTPAGHQPVTYTKDTGE</sequence>
<dbReference type="AlphaFoldDB" id="A0A8E0RIR3"/>
<proteinExistence type="predicted"/>
<gene>
    <name evidence="1" type="ORF">FBUS_05481</name>
</gene>
<evidence type="ECO:0000313" key="1">
    <source>
        <dbReference type="EMBL" id="KAA0183626.1"/>
    </source>
</evidence>
<reference evidence="1" key="1">
    <citation type="submission" date="2019-05" db="EMBL/GenBank/DDBJ databases">
        <title>Annotation for the trematode Fasciolopsis buski.</title>
        <authorList>
            <person name="Choi Y.-J."/>
        </authorList>
    </citation>
    <scope>NUCLEOTIDE SEQUENCE</scope>
    <source>
        <strain evidence="1">HT</strain>
        <tissue evidence="1">Whole worm</tissue>
    </source>
</reference>
<name>A0A8E0RIR3_9TREM</name>
<protein>
    <submittedName>
        <fullName evidence="1">Uncharacterized protein</fullName>
    </submittedName>
</protein>
<accession>A0A8E0RIR3</accession>
<comment type="caution">
    <text evidence="1">The sequence shown here is derived from an EMBL/GenBank/DDBJ whole genome shotgun (WGS) entry which is preliminary data.</text>
</comment>
<evidence type="ECO:0000313" key="2">
    <source>
        <dbReference type="Proteomes" id="UP000728185"/>
    </source>
</evidence>
<keyword evidence="2" id="KW-1185">Reference proteome</keyword>
<organism evidence="1 2">
    <name type="scientific">Fasciolopsis buskii</name>
    <dbReference type="NCBI Taxonomy" id="27845"/>
    <lineage>
        <taxon>Eukaryota</taxon>
        <taxon>Metazoa</taxon>
        <taxon>Spiralia</taxon>
        <taxon>Lophotrochozoa</taxon>
        <taxon>Platyhelminthes</taxon>
        <taxon>Trematoda</taxon>
        <taxon>Digenea</taxon>
        <taxon>Plagiorchiida</taxon>
        <taxon>Echinostomata</taxon>
        <taxon>Echinostomatoidea</taxon>
        <taxon>Fasciolidae</taxon>
        <taxon>Fasciolopsis</taxon>
    </lineage>
</organism>
<dbReference type="EMBL" id="LUCM01011655">
    <property type="protein sequence ID" value="KAA0183626.1"/>
    <property type="molecule type" value="Genomic_DNA"/>
</dbReference>
<dbReference type="Proteomes" id="UP000728185">
    <property type="component" value="Unassembled WGS sequence"/>
</dbReference>